<dbReference type="RefSeq" id="WP_135836758.1">
    <property type="nucleotide sequence ID" value="NZ_SRPE01000014.1"/>
</dbReference>
<proteinExistence type="predicted"/>
<dbReference type="Proteomes" id="UP000297998">
    <property type="component" value="Unassembled WGS sequence"/>
</dbReference>
<dbReference type="AlphaFoldDB" id="A0A4Z1BDK0"/>
<dbReference type="OrthoDB" id="799937at2"/>
<evidence type="ECO:0000313" key="2">
    <source>
        <dbReference type="Proteomes" id="UP000297998"/>
    </source>
</evidence>
<protein>
    <submittedName>
        <fullName evidence="1">Transposase</fullName>
    </submittedName>
</protein>
<name>A0A4Z1BDK0_9FLAO</name>
<evidence type="ECO:0000313" key="1">
    <source>
        <dbReference type="EMBL" id="TGN22512.1"/>
    </source>
</evidence>
<reference evidence="1 2" key="1">
    <citation type="submission" date="2019-03" db="EMBL/GenBank/DDBJ databases">
        <title>Empedobacter tilapiae sp. nov., isolated from an intestine of Nile tilapia Oreochromis niloticus.</title>
        <authorList>
            <person name="Kim Y.-O."/>
            <person name="Yoon J.-H."/>
        </authorList>
    </citation>
    <scope>NUCLEOTIDE SEQUENCE [LARGE SCALE GENOMIC DNA]</scope>
    <source>
        <strain evidence="1 2">MRS2</strain>
    </source>
</reference>
<dbReference type="EMBL" id="SRPE01000014">
    <property type="protein sequence ID" value="TGN22512.1"/>
    <property type="molecule type" value="Genomic_DNA"/>
</dbReference>
<gene>
    <name evidence="1" type="ORF">E4J94_15820</name>
</gene>
<dbReference type="InterPro" id="IPR009057">
    <property type="entry name" value="Homeodomain-like_sf"/>
</dbReference>
<dbReference type="SUPFAM" id="SSF46689">
    <property type="entry name" value="Homeodomain-like"/>
    <property type="match status" value="1"/>
</dbReference>
<comment type="caution">
    <text evidence="1">The sequence shown here is derived from an EMBL/GenBank/DDBJ whole genome shotgun (WGS) entry which is preliminary data.</text>
</comment>
<dbReference type="Gene3D" id="1.10.10.60">
    <property type="entry name" value="Homeodomain-like"/>
    <property type="match status" value="1"/>
</dbReference>
<organism evidence="1 2">
    <name type="scientific">Empedobacter tilapiae</name>
    <dbReference type="NCBI Taxonomy" id="2491114"/>
    <lineage>
        <taxon>Bacteria</taxon>
        <taxon>Pseudomonadati</taxon>
        <taxon>Bacteroidota</taxon>
        <taxon>Flavobacteriia</taxon>
        <taxon>Flavobacteriales</taxon>
        <taxon>Weeksellaceae</taxon>
        <taxon>Empedobacter</taxon>
    </lineage>
</organism>
<accession>A0A4Z1BDK0</accession>
<sequence length="148" mass="17843">MSKFKEIHIGSFIKTMLDEKNIDNERIIKFFKVDDKEFINKCTSSNNLDTDILLKWSKLLEYDFFRLYSQHLILYAPISKKTYTEDEENNNKSSLPRFRKNVYTKEVIDYILSKIETGEMKTTEVIERYHIPKTTLYKWISKYKKSTK</sequence>
<keyword evidence="2" id="KW-1185">Reference proteome</keyword>